<evidence type="ECO:0000313" key="11">
    <source>
        <dbReference type="EMBL" id="GAA4797675.1"/>
    </source>
</evidence>
<keyword evidence="12" id="KW-1185">Reference proteome</keyword>
<keyword evidence="2 9" id="KW-0813">Transport</keyword>
<dbReference type="EMBL" id="BAABJE010000012">
    <property type="protein sequence ID" value="GAA4797675.1"/>
    <property type="molecule type" value="Genomic_DNA"/>
</dbReference>
<evidence type="ECO:0000256" key="2">
    <source>
        <dbReference type="ARBA" id="ARBA00022448"/>
    </source>
</evidence>
<dbReference type="PANTHER" id="PTHR35011:SF11">
    <property type="entry name" value="TRAP TRANSPORTER SMALL PERMEASE PROTEIN"/>
    <property type="match status" value="1"/>
</dbReference>
<evidence type="ECO:0000256" key="1">
    <source>
        <dbReference type="ARBA" id="ARBA00004429"/>
    </source>
</evidence>
<comment type="caution">
    <text evidence="11">The sequence shown here is derived from an EMBL/GenBank/DDBJ whole genome shotgun (WGS) entry which is preliminary data.</text>
</comment>
<keyword evidence="4 9" id="KW-0997">Cell inner membrane</keyword>
<keyword evidence="5 9" id="KW-0812">Transmembrane</keyword>
<gene>
    <name evidence="11" type="ORF">GCM10023307_24520</name>
</gene>
<evidence type="ECO:0000256" key="3">
    <source>
        <dbReference type="ARBA" id="ARBA00022475"/>
    </source>
</evidence>
<evidence type="ECO:0000313" key="12">
    <source>
        <dbReference type="Proteomes" id="UP001499959"/>
    </source>
</evidence>
<dbReference type="InterPro" id="IPR007387">
    <property type="entry name" value="TRAP_DctQ"/>
</dbReference>
<dbReference type="Proteomes" id="UP001499959">
    <property type="component" value="Unassembled WGS sequence"/>
</dbReference>
<evidence type="ECO:0000256" key="5">
    <source>
        <dbReference type="ARBA" id="ARBA00022692"/>
    </source>
</evidence>
<evidence type="ECO:0000256" key="7">
    <source>
        <dbReference type="ARBA" id="ARBA00023136"/>
    </source>
</evidence>
<keyword evidence="6 9" id="KW-1133">Transmembrane helix</keyword>
<comment type="similarity">
    <text evidence="8 9">Belongs to the TRAP transporter small permease family.</text>
</comment>
<evidence type="ECO:0000256" key="9">
    <source>
        <dbReference type="RuleBase" id="RU369079"/>
    </source>
</evidence>
<evidence type="ECO:0000256" key="6">
    <source>
        <dbReference type="ARBA" id="ARBA00022989"/>
    </source>
</evidence>
<organism evidence="11 12">
    <name type="scientific">Lysobacter hankyongensis</name>
    <dbReference type="NCBI Taxonomy" id="1176535"/>
    <lineage>
        <taxon>Bacteria</taxon>
        <taxon>Pseudomonadati</taxon>
        <taxon>Pseudomonadota</taxon>
        <taxon>Gammaproteobacteria</taxon>
        <taxon>Lysobacterales</taxon>
        <taxon>Lysobacteraceae</taxon>
        <taxon>Lysobacter</taxon>
    </lineage>
</organism>
<feature type="transmembrane region" description="Helical" evidence="9">
    <location>
        <begin position="94"/>
        <end position="115"/>
    </location>
</feature>
<dbReference type="InterPro" id="IPR055348">
    <property type="entry name" value="DctQ"/>
</dbReference>
<feature type="transmembrane region" description="Helical" evidence="9">
    <location>
        <begin position="54"/>
        <end position="73"/>
    </location>
</feature>
<dbReference type="PANTHER" id="PTHR35011">
    <property type="entry name" value="2,3-DIKETO-L-GULONATE TRAP TRANSPORTER SMALL PERMEASE PROTEIN YIAM"/>
    <property type="match status" value="1"/>
</dbReference>
<evidence type="ECO:0000256" key="4">
    <source>
        <dbReference type="ARBA" id="ARBA00022519"/>
    </source>
</evidence>
<sequence>MPEPNVISSPTPLDRLAGLAIALAALALVGLVVVQGWQVFARYVLNDSPGWTEPVTLVLLTAAMSFGAAAGVHNDRHFAFTLLADAAPPGLKRALFVGTKLTIALLGAVLAWWAARLFLAGVDVRAAGAPFPETLPYAPVALGGALMVVFALGRCLPRPAAQEAR</sequence>
<comment type="function">
    <text evidence="9">Part of the tripartite ATP-independent periplasmic (TRAP) transport system.</text>
</comment>
<dbReference type="RefSeq" id="WP_345303626.1">
    <property type="nucleotide sequence ID" value="NZ_BAABJE010000012.1"/>
</dbReference>
<keyword evidence="3" id="KW-1003">Cell membrane</keyword>
<dbReference type="Pfam" id="PF04290">
    <property type="entry name" value="DctQ"/>
    <property type="match status" value="1"/>
</dbReference>
<proteinExistence type="inferred from homology"/>
<protein>
    <recommendedName>
        <fullName evidence="9">TRAP transporter small permease protein</fullName>
    </recommendedName>
</protein>
<feature type="transmembrane region" description="Helical" evidence="9">
    <location>
        <begin position="16"/>
        <end position="34"/>
    </location>
</feature>
<feature type="domain" description="Tripartite ATP-independent periplasmic transporters DctQ component" evidence="10">
    <location>
        <begin position="32"/>
        <end position="154"/>
    </location>
</feature>
<comment type="subcellular location">
    <subcellularLocation>
        <location evidence="1 9">Cell inner membrane</location>
        <topology evidence="1 9">Multi-pass membrane protein</topology>
    </subcellularLocation>
</comment>
<comment type="subunit">
    <text evidence="9">The complex comprises the extracytoplasmic solute receptor protein and the two transmembrane proteins.</text>
</comment>
<evidence type="ECO:0000256" key="8">
    <source>
        <dbReference type="ARBA" id="ARBA00038436"/>
    </source>
</evidence>
<reference evidence="12" key="1">
    <citation type="journal article" date="2019" name="Int. J. Syst. Evol. Microbiol.">
        <title>The Global Catalogue of Microorganisms (GCM) 10K type strain sequencing project: providing services to taxonomists for standard genome sequencing and annotation.</title>
        <authorList>
            <consortium name="The Broad Institute Genomics Platform"/>
            <consortium name="The Broad Institute Genome Sequencing Center for Infectious Disease"/>
            <person name="Wu L."/>
            <person name="Ma J."/>
        </authorList>
    </citation>
    <scope>NUCLEOTIDE SEQUENCE [LARGE SCALE GENOMIC DNA]</scope>
    <source>
        <strain evidence="12">JCM 18204</strain>
    </source>
</reference>
<evidence type="ECO:0000259" key="10">
    <source>
        <dbReference type="Pfam" id="PF04290"/>
    </source>
</evidence>
<feature type="transmembrane region" description="Helical" evidence="9">
    <location>
        <begin position="135"/>
        <end position="156"/>
    </location>
</feature>
<keyword evidence="7 9" id="KW-0472">Membrane</keyword>
<accession>A0ABP9BQ99</accession>
<name>A0ABP9BQ99_9GAMM</name>